<dbReference type="PANTHER" id="PTHR10000">
    <property type="entry name" value="PHOSPHOSERINE PHOSPHATASE"/>
    <property type="match status" value="1"/>
</dbReference>
<keyword evidence="2" id="KW-0378">Hydrolase</keyword>
<accession>A0A148KN98</accession>
<keyword evidence="3" id="KW-0460">Magnesium</keyword>
<evidence type="ECO:0000313" key="5">
    <source>
        <dbReference type="Proteomes" id="UP000070299"/>
    </source>
</evidence>
<dbReference type="Pfam" id="PF08282">
    <property type="entry name" value="Hydrolase_3"/>
    <property type="match status" value="1"/>
</dbReference>
<dbReference type="SFLD" id="SFLDG01142">
    <property type="entry name" value="C2.B.2:_Mannosyl-3-phosphoglyc"/>
    <property type="match status" value="1"/>
</dbReference>
<dbReference type="Proteomes" id="UP000070299">
    <property type="component" value="Unassembled WGS sequence"/>
</dbReference>
<evidence type="ECO:0000256" key="1">
    <source>
        <dbReference type="ARBA" id="ARBA00022723"/>
    </source>
</evidence>
<proteinExistence type="predicted"/>
<dbReference type="EMBL" id="LSNE01000009">
    <property type="protein sequence ID" value="KXI27729.1"/>
    <property type="molecule type" value="Genomic_DNA"/>
</dbReference>
<dbReference type="Gene3D" id="3.40.50.1000">
    <property type="entry name" value="HAD superfamily/HAD-like"/>
    <property type="match status" value="1"/>
</dbReference>
<reference evidence="5" key="1">
    <citation type="submission" date="2016-02" db="EMBL/GenBank/DDBJ databases">
        <authorList>
            <person name="Schultz-Johansen M."/>
            <person name="Glaring M.A."/>
            <person name="Bech P.K."/>
            <person name="Stougaard P."/>
        </authorList>
    </citation>
    <scope>NUCLEOTIDE SEQUENCE [LARGE SCALE GENOMIC DNA]</scope>
    <source>
        <strain evidence="5">S66</strain>
    </source>
</reference>
<dbReference type="SUPFAM" id="SSF56784">
    <property type="entry name" value="HAD-like"/>
    <property type="match status" value="1"/>
</dbReference>
<dbReference type="InterPro" id="IPR036412">
    <property type="entry name" value="HAD-like_sf"/>
</dbReference>
<sequence>MLASLQITSQQNPLIFTDLDGTLLDHDDYSFAAAQVMLNKLAQRKIPVIPNTSKTRAEVFKLRQAMALQGPFIVENGAAVYMPTDFLPEQAADTQEIDGYWCKTFAPPRSQWIDLLDALQAQYGDLFRHFAAMSIEQVMAATGLNAADAQLAKQREFGEPLEWLGTATQKISFIKTLQELGANPVEGGRFMHLKGDTDKGLAMQWLIEQCQQQLPEHNWVSIALGDGQNDVSMLQMADYPVRIVSPVNPLPVLNNNKPVITSTLSGPAGWAECLESLLFS</sequence>
<dbReference type="PANTHER" id="PTHR10000:SF8">
    <property type="entry name" value="HAD SUPERFAMILY HYDROLASE-LIKE, TYPE 3"/>
    <property type="match status" value="1"/>
</dbReference>
<dbReference type="GO" id="GO:0051479">
    <property type="term" value="P:mannosylglycerate biosynthetic process"/>
    <property type="evidence" value="ECO:0007669"/>
    <property type="project" value="InterPro"/>
</dbReference>
<dbReference type="GO" id="GO:0005829">
    <property type="term" value="C:cytosol"/>
    <property type="evidence" value="ECO:0007669"/>
    <property type="project" value="TreeGrafter"/>
</dbReference>
<dbReference type="OrthoDB" id="193379at2"/>
<dbReference type="AlphaFoldDB" id="A0A148KN98"/>
<dbReference type="GO" id="GO:0050531">
    <property type="term" value="F:mannosyl-3-phosphoglycerate phosphatase activity"/>
    <property type="evidence" value="ECO:0007669"/>
    <property type="project" value="InterPro"/>
</dbReference>
<dbReference type="InterPro" id="IPR006381">
    <property type="entry name" value="HAD-SF-IIB-MPGP"/>
</dbReference>
<dbReference type="RefSeq" id="WP_068379129.1">
    <property type="nucleotide sequence ID" value="NZ_LSNE01000009.1"/>
</dbReference>
<keyword evidence="1" id="KW-0479">Metal-binding</keyword>
<name>A0A148KN98_9ALTE</name>
<dbReference type="SFLD" id="SFLDG01140">
    <property type="entry name" value="C2.B:_Phosphomannomutase_and_P"/>
    <property type="match status" value="1"/>
</dbReference>
<dbReference type="InterPro" id="IPR023214">
    <property type="entry name" value="HAD_sf"/>
</dbReference>
<dbReference type="SFLD" id="SFLDS00003">
    <property type="entry name" value="Haloacid_Dehalogenase"/>
    <property type="match status" value="1"/>
</dbReference>
<dbReference type="NCBIfam" id="TIGR01484">
    <property type="entry name" value="HAD-SF-IIB"/>
    <property type="match status" value="1"/>
</dbReference>
<dbReference type="STRING" id="1799789.AX660_19460"/>
<dbReference type="GO" id="GO:0000287">
    <property type="term" value="F:magnesium ion binding"/>
    <property type="evidence" value="ECO:0007669"/>
    <property type="project" value="TreeGrafter"/>
</dbReference>
<dbReference type="Gene3D" id="3.30.980.20">
    <property type="entry name" value="Putative mannosyl-3-phosphoglycerate phosphatase, domain 2"/>
    <property type="match status" value="1"/>
</dbReference>
<evidence type="ECO:0000313" key="4">
    <source>
        <dbReference type="EMBL" id="KXI27729.1"/>
    </source>
</evidence>
<dbReference type="NCBIfam" id="TIGR01486">
    <property type="entry name" value="HAD-SF-IIB-MPGP"/>
    <property type="match status" value="1"/>
</dbReference>
<evidence type="ECO:0000256" key="3">
    <source>
        <dbReference type="ARBA" id="ARBA00022842"/>
    </source>
</evidence>
<dbReference type="InterPro" id="IPR006379">
    <property type="entry name" value="HAD-SF_hydro_IIB"/>
</dbReference>
<comment type="caution">
    <text evidence="4">The sequence shown here is derived from an EMBL/GenBank/DDBJ whole genome shotgun (WGS) entry which is preliminary data.</text>
</comment>
<keyword evidence="5" id="KW-1185">Reference proteome</keyword>
<protein>
    <submittedName>
        <fullName evidence="4">Mannosyl-3-phosphoglycerate phosphatase</fullName>
    </submittedName>
</protein>
<gene>
    <name evidence="4" type="ORF">AX660_19460</name>
</gene>
<evidence type="ECO:0000256" key="2">
    <source>
        <dbReference type="ARBA" id="ARBA00022801"/>
    </source>
</evidence>
<organism evidence="4 5">
    <name type="scientific">Paraglaciecola hydrolytica</name>
    <dbReference type="NCBI Taxonomy" id="1799789"/>
    <lineage>
        <taxon>Bacteria</taxon>
        <taxon>Pseudomonadati</taxon>
        <taxon>Pseudomonadota</taxon>
        <taxon>Gammaproteobacteria</taxon>
        <taxon>Alteromonadales</taxon>
        <taxon>Alteromonadaceae</taxon>
        <taxon>Paraglaciecola</taxon>
    </lineage>
</organism>